<protein>
    <submittedName>
        <fullName evidence="1">Uncharacterized protein</fullName>
    </submittedName>
</protein>
<name>A0A5S9IRY2_UABAM</name>
<evidence type="ECO:0000313" key="1">
    <source>
        <dbReference type="EMBL" id="BBM86060.1"/>
    </source>
</evidence>
<reference evidence="1 2" key="1">
    <citation type="submission" date="2019-08" db="EMBL/GenBank/DDBJ databases">
        <title>Complete genome sequence of Candidatus Uab amorphum.</title>
        <authorList>
            <person name="Shiratori T."/>
            <person name="Suzuki S."/>
            <person name="Kakizawa Y."/>
            <person name="Ishida K."/>
        </authorList>
    </citation>
    <scope>NUCLEOTIDE SEQUENCE [LARGE SCALE GENOMIC DNA]</scope>
    <source>
        <strain evidence="1 2">SRT547</strain>
    </source>
</reference>
<dbReference type="Proteomes" id="UP000326354">
    <property type="component" value="Chromosome"/>
</dbReference>
<proteinExistence type="predicted"/>
<evidence type="ECO:0000313" key="2">
    <source>
        <dbReference type="Proteomes" id="UP000326354"/>
    </source>
</evidence>
<accession>A0A5S9IRY2</accession>
<sequence length="419" mass="48681">MNKFINKRSLYYEALEGKHPDLSVKKKWIRHESESVNRAVTLYLRDIFTPLTLKFYEFITQISSQTIADMAKQFVVYENVYSDVIFEENAMPFLEGYQSIDTIDTSNSKFEDFANAYKALPEKMRAYYRKLLLHSKSVATLERYGLSDIVSGHYHSYLWSSIDNGIQTTSHAVDTTLVPIGEYGYNLSRTMVLTTNIMAKLTYDFFQKTAVIEDKYQQLIDNETARGREKQQALSQAEQMCHWQNFPVHCEHAQKIYQLQKEQRQLIIKESARFAAPDTFKEAIQSVQAALSSFYAQKVIEDPIAYLRTIISSGVAIQFAKIVPFGYTLPVVRRGRFYPHILQPKRNGLQLNPHFCQKARNLKEDYLKTRVYELDQRNPGFLGFGCPAAIRDKACKKTGIRYMLDCYEHIFKIVYHQNS</sequence>
<gene>
    <name evidence="1" type="ORF">UABAM_04446</name>
</gene>
<dbReference type="RefSeq" id="WP_151970138.1">
    <property type="nucleotide sequence ID" value="NZ_AP019860.1"/>
</dbReference>
<dbReference type="KEGG" id="uam:UABAM_04446"/>
<dbReference type="OrthoDB" id="9833749at2"/>
<organism evidence="1 2">
    <name type="scientific">Uabimicrobium amorphum</name>
    <dbReference type="NCBI Taxonomy" id="2596890"/>
    <lineage>
        <taxon>Bacteria</taxon>
        <taxon>Pseudomonadati</taxon>
        <taxon>Planctomycetota</taxon>
        <taxon>Candidatus Uabimicrobiia</taxon>
        <taxon>Candidatus Uabimicrobiales</taxon>
        <taxon>Candidatus Uabimicrobiaceae</taxon>
        <taxon>Candidatus Uabimicrobium</taxon>
    </lineage>
</organism>
<dbReference type="EMBL" id="AP019860">
    <property type="protein sequence ID" value="BBM86060.1"/>
    <property type="molecule type" value="Genomic_DNA"/>
</dbReference>
<keyword evidence="2" id="KW-1185">Reference proteome</keyword>
<dbReference type="AlphaFoldDB" id="A0A5S9IRY2"/>